<proteinExistence type="predicted"/>
<evidence type="ECO:0000256" key="1">
    <source>
        <dbReference type="SAM" id="SignalP"/>
    </source>
</evidence>
<evidence type="ECO:0000313" key="2">
    <source>
        <dbReference type="EMBL" id="CEL65313.1"/>
    </source>
</evidence>
<gene>
    <name evidence="2" type="ORF">BN1204_011690</name>
</gene>
<dbReference type="AlphaFoldDB" id="A0A0F7U690"/>
<feature type="signal peptide" evidence="1">
    <location>
        <begin position="1"/>
        <end position="21"/>
    </location>
</feature>
<name>A0A0F7U690_NEOCL</name>
<keyword evidence="1" id="KW-0732">Signal</keyword>
<dbReference type="EMBL" id="LN714478">
    <property type="protein sequence ID" value="CEL65313.1"/>
    <property type="molecule type" value="Genomic_DNA"/>
</dbReference>
<sequence length="333" mass="36676">MLRTSLAFLIVVTWIFHGCHGFGLKSANGSIGASYPAAFSFLAAREGVSDGSKKSSGAVPIKTLACPLPLPVVPLKRPGDSTLLGIVSSLPADSIRKHDYIGLSHAVIVIARDVRWPQLKHVLKKLAEPGSRCKVTSKYQQLIIDKHTNFGDPKAFPQTTARIVPTGVSQRLHAEPQKGGADDLAILLFEIAHDCKMSAVQATITNPLTVLFKDIPTSHVTTRGFSSQAPHFLLQNRDYVDLLLTIDRSWCGQGLRHLVQFHVNYPFFSLEVNGKRVDNNATFEDERLYPQVILSSKFEGKTHERPLTKSRSLPSLMTTPEIAVKQRPHSVSF</sequence>
<organism evidence="2">
    <name type="scientific">Neospora caninum (strain Liverpool)</name>
    <dbReference type="NCBI Taxonomy" id="572307"/>
    <lineage>
        <taxon>Eukaryota</taxon>
        <taxon>Sar</taxon>
        <taxon>Alveolata</taxon>
        <taxon>Apicomplexa</taxon>
        <taxon>Conoidasida</taxon>
        <taxon>Coccidia</taxon>
        <taxon>Eucoccidiorida</taxon>
        <taxon>Eimeriorina</taxon>
        <taxon>Sarcocystidae</taxon>
        <taxon>Neospora</taxon>
    </lineage>
</organism>
<accession>A0A0F7U690</accession>
<reference evidence="2" key="1">
    <citation type="journal article" date="2015" name="PLoS ONE">
        <title>Comprehensive Evaluation of Toxoplasma gondii VEG and Neospora caninum LIV Genomes with Tachyzoite Stage Transcriptome and Proteome Defines Novel Transcript Features.</title>
        <authorList>
            <person name="Ramaprasad A."/>
            <person name="Mourier T."/>
            <person name="Naeem R."/>
            <person name="Malas T.B."/>
            <person name="Moussa E."/>
            <person name="Panigrahi A."/>
            <person name="Vermont S.J."/>
            <person name="Otto T.D."/>
            <person name="Wastling J."/>
            <person name="Pain A."/>
        </authorList>
    </citation>
    <scope>NUCLEOTIDE SEQUENCE</scope>
    <source>
        <strain evidence="2">Liverpool</strain>
    </source>
</reference>
<feature type="chain" id="PRO_5002523270" evidence="1">
    <location>
        <begin position="22"/>
        <end position="333"/>
    </location>
</feature>
<protein>
    <submittedName>
        <fullName evidence="2">ROP15 protein, related</fullName>
    </submittedName>
</protein>